<feature type="transmembrane region" description="Helical" evidence="1">
    <location>
        <begin position="60"/>
        <end position="78"/>
    </location>
</feature>
<feature type="transmembrane region" description="Helical" evidence="1">
    <location>
        <begin position="343"/>
        <end position="364"/>
    </location>
</feature>
<protein>
    <submittedName>
        <fullName evidence="2">Mannosyltransferase</fullName>
    </submittedName>
</protein>
<feature type="transmembrane region" description="Helical" evidence="1">
    <location>
        <begin position="200"/>
        <end position="226"/>
    </location>
</feature>
<comment type="caution">
    <text evidence="2">The sequence shown here is derived from an EMBL/GenBank/DDBJ whole genome shotgun (WGS) entry which is preliminary data.</text>
</comment>
<keyword evidence="2" id="KW-0328">Glycosyltransferase</keyword>
<sequence>MDLQSLKYHKFSLLLLLTGIVFYFSFAYDLARTDFIKLISLYFGLFFISFKLIQLEKQNFLFLAITAVIFRLIFLTALPNLSQDYYRFIWDGTLVAEGINPYLQTPEGFENIFPGGIEFKQNLINGMGSLSSGNYTSYPPANQLIFAVASLLSGKSILGSVVLMRSFIIAADLGTLYFGRKLLLSLNLPVHRIFWYLLNPFIIIELTGNLHFEGVMLFFLIWSLYLLHLRKWIPGAILLGVSISIKLLPLLFLPLFLQYFKKLKQEIEKINSSFLDKIDLKKLSGFYLISIATAAVTFLPFFSSEFFQNFFQSIGLWFQKFEFNASVFYVLRWIGIKLAGFNVIRYAGIILPVITTAILIRFALFRRNENFKMLITTMMFGVSAYFFLSTTIHPWYLATPLLLSVFGNYRYILAWTLVVVLSYSAYSNPGFQENLWLVGLEYLVVFSVLIWEVFQRKKSTA</sequence>
<keyword evidence="3" id="KW-1185">Reference proteome</keyword>
<dbReference type="Proteomes" id="UP001245285">
    <property type="component" value="Unassembled WGS sequence"/>
</dbReference>
<keyword evidence="1" id="KW-1133">Transmembrane helix</keyword>
<feature type="transmembrane region" description="Helical" evidence="1">
    <location>
        <begin position="283"/>
        <end position="302"/>
    </location>
</feature>
<name>A0ABU3CK33_9FLAO</name>
<dbReference type="EMBL" id="JAVRHO010000010">
    <property type="protein sequence ID" value="MDT0646713.1"/>
    <property type="molecule type" value="Genomic_DNA"/>
</dbReference>
<evidence type="ECO:0000313" key="2">
    <source>
        <dbReference type="EMBL" id="MDT0646713.1"/>
    </source>
</evidence>
<feature type="transmembrane region" description="Helical" evidence="1">
    <location>
        <begin position="370"/>
        <end position="388"/>
    </location>
</feature>
<feature type="transmembrane region" description="Helical" evidence="1">
    <location>
        <begin position="232"/>
        <end position="257"/>
    </location>
</feature>
<feature type="transmembrane region" description="Helical" evidence="1">
    <location>
        <begin position="12"/>
        <end position="29"/>
    </location>
</feature>
<feature type="transmembrane region" description="Helical" evidence="1">
    <location>
        <begin position="157"/>
        <end position="179"/>
    </location>
</feature>
<feature type="transmembrane region" description="Helical" evidence="1">
    <location>
        <begin position="35"/>
        <end position="53"/>
    </location>
</feature>
<proteinExistence type="predicted"/>
<evidence type="ECO:0000256" key="1">
    <source>
        <dbReference type="SAM" id="Phobius"/>
    </source>
</evidence>
<feature type="transmembrane region" description="Helical" evidence="1">
    <location>
        <begin position="400"/>
        <end position="423"/>
    </location>
</feature>
<accession>A0ABU3CK33</accession>
<evidence type="ECO:0000313" key="3">
    <source>
        <dbReference type="Proteomes" id="UP001245285"/>
    </source>
</evidence>
<feature type="transmembrane region" description="Helical" evidence="1">
    <location>
        <begin position="435"/>
        <end position="454"/>
    </location>
</feature>
<keyword evidence="1" id="KW-0472">Membrane</keyword>
<reference evidence="2 3" key="1">
    <citation type="submission" date="2023-09" db="EMBL/GenBank/DDBJ databases">
        <authorList>
            <person name="Rey-Velasco X."/>
        </authorList>
    </citation>
    <scope>NUCLEOTIDE SEQUENCE [LARGE SCALE GENOMIC DNA]</scope>
    <source>
        <strain evidence="2 3">F260</strain>
    </source>
</reference>
<dbReference type="RefSeq" id="WP_311494880.1">
    <property type="nucleotide sequence ID" value="NZ_JAVRHO010000010.1"/>
</dbReference>
<keyword evidence="2" id="KW-0808">Transferase</keyword>
<dbReference type="Pfam" id="PF26314">
    <property type="entry name" value="MptA_B_family"/>
    <property type="match status" value="1"/>
</dbReference>
<dbReference type="GO" id="GO:0016757">
    <property type="term" value="F:glycosyltransferase activity"/>
    <property type="evidence" value="ECO:0007669"/>
    <property type="project" value="UniProtKB-KW"/>
</dbReference>
<organism evidence="2 3">
    <name type="scientific">Autumnicola lenta</name>
    <dbReference type="NCBI Taxonomy" id="3075593"/>
    <lineage>
        <taxon>Bacteria</taxon>
        <taxon>Pseudomonadati</taxon>
        <taxon>Bacteroidota</taxon>
        <taxon>Flavobacteriia</taxon>
        <taxon>Flavobacteriales</taxon>
        <taxon>Flavobacteriaceae</taxon>
        <taxon>Autumnicola</taxon>
    </lineage>
</organism>
<keyword evidence="1" id="KW-0812">Transmembrane</keyword>
<gene>
    <name evidence="2" type="ORF">RM545_08425</name>
</gene>